<protein>
    <submittedName>
        <fullName evidence="3">Cobalamin-binding protein</fullName>
    </submittedName>
    <submittedName>
        <fullName evidence="4">Iron complex transport system substrate-binding protein</fullName>
    </submittedName>
</protein>
<dbReference type="SUPFAM" id="SSF53807">
    <property type="entry name" value="Helical backbone' metal receptor"/>
    <property type="match status" value="1"/>
</dbReference>
<organism evidence="4 5">
    <name type="scientific">Halopelagius longus</name>
    <dbReference type="NCBI Taxonomy" id="1236180"/>
    <lineage>
        <taxon>Archaea</taxon>
        <taxon>Methanobacteriati</taxon>
        <taxon>Methanobacteriota</taxon>
        <taxon>Stenosarchaea group</taxon>
        <taxon>Halobacteria</taxon>
        <taxon>Halobacteriales</taxon>
        <taxon>Haloferacaceae</taxon>
    </lineage>
</organism>
<dbReference type="PANTHER" id="PTHR42860">
    <property type="entry name" value="VITAMIN B12-BINDING PROTEIN"/>
    <property type="match status" value="1"/>
</dbReference>
<dbReference type="Gene3D" id="3.40.50.1980">
    <property type="entry name" value="Nitrogenase molybdenum iron protein domain"/>
    <property type="match status" value="2"/>
</dbReference>
<name>A0A1H1D5Z8_9EURY</name>
<sequence>MEGDPERAREAEGGPRVVSLAPSSTATLAAMGAEDAVVGVTAHCELDRPVVGGWLNPDYDRIAELDPDLVCTSDGLQADVRDELLDRGFEVCHVEPDGLAAVVDSFETLGRAVGRPEAGAELAAEARDRLAAVRDTVAAELGGRPRPVVYCEEWSDPPMAAGNWVPEAVEAAGGRYPFVSPGERSREVSRSAVEVEGPDHVVLHVCGHGDRVDPESFRARGWDVDADVHVVDDDLLNQPSPRLVEGVETLSTLLHDDE</sequence>
<dbReference type="EMBL" id="QQST01000001">
    <property type="protein sequence ID" value="RDI71184.1"/>
    <property type="molecule type" value="Genomic_DNA"/>
</dbReference>
<dbReference type="Proteomes" id="UP000255421">
    <property type="component" value="Unassembled WGS sequence"/>
</dbReference>
<reference evidence="3 6" key="3">
    <citation type="submission" date="2018-07" db="EMBL/GenBank/DDBJ databases">
        <title>Genome sequence of extremly halophilic archaeon Halopelagius longus strain BC12-B1.</title>
        <authorList>
            <person name="Zhang X."/>
        </authorList>
    </citation>
    <scope>NUCLEOTIDE SEQUENCE [LARGE SCALE GENOMIC DNA]</scope>
    <source>
        <strain evidence="3 6">BC12-B1</strain>
    </source>
</reference>
<keyword evidence="6" id="KW-1185">Reference proteome</keyword>
<evidence type="ECO:0000256" key="1">
    <source>
        <dbReference type="ARBA" id="ARBA00022729"/>
    </source>
</evidence>
<evidence type="ECO:0000313" key="6">
    <source>
        <dbReference type="Proteomes" id="UP000255421"/>
    </source>
</evidence>
<proteinExistence type="predicted"/>
<keyword evidence="1" id="KW-0732">Signal</keyword>
<dbReference type="InterPro" id="IPR051030">
    <property type="entry name" value="Vitamin_B12-ABC_binding"/>
</dbReference>
<dbReference type="PANTHER" id="PTHR42860:SF1">
    <property type="entry name" value="VITAMIN B12-BINDING PROTEIN"/>
    <property type="match status" value="1"/>
</dbReference>
<reference evidence="4" key="2">
    <citation type="submission" date="2016-10" db="EMBL/GenBank/DDBJ databases">
        <authorList>
            <person name="de Groot N.N."/>
        </authorList>
    </citation>
    <scope>NUCLEOTIDE SEQUENCE [LARGE SCALE GENOMIC DNA]</scope>
    <source>
        <strain evidence="4">CGMCC 1.12397</strain>
    </source>
</reference>
<dbReference type="InterPro" id="IPR054828">
    <property type="entry name" value="Vit_B12_bind_prot"/>
</dbReference>
<dbReference type="InterPro" id="IPR002491">
    <property type="entry name" value="ABC_transptr_periplasmic_BD"/>
</dbReference>
<reference evidence="5" key="1">
    <citation type="submission" date="2016-10" db="EMBL/GenBank/DDBJ databases">
        <authorList>
            <person name="Varghese N."/>
            <person name="Submissions S."/>
        </authorList>
    </citation>
    <scope>NUCLEOTIDE SEQUENCE [LARGE SCALE GENOMIC DNA]</scope>
    <source>
        <strain evidence="5">CGMCC 1.12397</strain>
    </source>
</reference>
<dbReference type="Proteomes" id="UP000199289">
    <property type="component" value="Unassembled WGS sequence"/>
</dbReference>
<dbReference type="EMBL" id="FNKQ01000003">
    <property type="protein sequence ID" value="SDQ71864.1"/>
    <property type="molecule type" value="Genomic_DNA"/>
</dbReference>
<dbReference type="OrthoDB" id="9784at2157"/>
<evidence type="ECO:0000313" key="5">
    <source>
        <dbReference type="Proteomes" id="UP000199289"/>
    </source>
</evidence>
<evidence type="ECO:0000313" key="3">
    <source>
        <dbReference type="EMBL" id="RDI71184.1"/>
    </source>
</evidence>
<gene>
    <name evidence="3" type="ORF">DWB78_05250</name>
    <name evidence="4" type="ORF">SAMN05216278_2245</name>
</gene>
<dbReference type="PROSITE" id="PS50983">
    <property type="entry name" value="FE_B12_PBP"/>
    <property type="match status" value="1"/>
</dbReference>
<dbReference type="RefSeq" id="WP_092537381.1">
    <property type="nucleotide sequence ID" value="NZ_FNKQ01000003.1"/>
</dbReference>
<dbReference type="Pfam" id="PF01497">
    <property type="entry name" value="Peripla_BP_2"/>
    <property type="match status" value="1"/>
</dbReference>
<evidence type="ECO:0000259" key="2">
    <source>
        <dbReference type="PROSITE" id="PS50983"/>
    </source>
</evidence>
<evidence type="ECO:0000313" key="4">
    <source>
        <dbReference type="EMBL" id="SDQ71864.1"/>
    </source>
</evidence>
<feature type="domain" description="Fe/B12 periplasmic-binding" evidence="2">
    <location>
        <begin position="16"/>
        <end position="258"/>
    </location>
</feature>
<dbReference type="NCBIfam" id="NF038402">
    <property type="entry name" value="TroA_like"/>
    <property type="match status" value="1"/>
</dbReference>
<dbReference type="AlphaFoldDB" id="A0A1H1D5Z8"/>
<accession>A0A1H1D5Z8</accession>